<sequence length="91" mass="10859">MNQLFVILVLTNFLRTVGIIVVLYYVLKFVGRLLFPIVVKKAVNNMQERQTQYQRQQQYKPEGEVTIEKDRKQQTRTNTTEGEYVDFEEIE</sequence>
<feature type="transmembrane region" description="Helical" evidence="1">
    <location>
        <begin position="6"/>
        <end position="27"/>
    </location>
</feature>
<evidence type="ECO:0000256" key="1">
    <source>
        <dbReference type="SAM" id="Phobius"/>
    </source>
</evidence>
<dbReference type="EMBL" id="AP018694">
    <property type="protein sequence ID" value="BBE18066.1"/>
    <property type="molecule type" value="Genomic_DNA"/>
</dbReference>
<dbReference type="Pfam" id="PF16118">
    <property type="entry name" value="DUF4834"/>
    <property type="match status" value="1"/>
</dbReference>
<keyword evidence="1" id="KW-0472">Membrane</keyword>
<keyword evidence="1" id="KW-1133">Transmembrane helix</keyword>
<evidence type="ECO:0008006" key="4">
    <source>
        <dbReference type="Google" id="ProtNLM"/>
    </source>
</evidence>
<dbReference type="KEGG" id="anf:AQPE_2226"/>
<organism evidence="2 3">
    <name type="scientific">Aquipluma nitroreducens</name>
    <dbReference type="NCBI Taxonomy" id="2010828"/>
    <lineage>
        <taxon>Bacteria</taxon>
        <taxon>Pseudomonadati</taxon>
        <taxon>Bacteroidota</taxon>
        <taxon>Bacteroidia</taxon>
        <taxon>Marinilabiliales</taxon>
        <taxon>Prolixibacteraceae</taxon>
        <taxon>Aquipluma</taxon>
    </lineage>
</organism>
<reference evidence="2" key="1">
    <citation type="journal article" date="2020" name="Int. J. Syst. Evol. Microbiol.">
        <title>Aquipluma nitroreducens gen. nov. sp. nov., a novel facultatively anaerobic bacterium isolated from a freshwater lake.</title>
        <authorList>
            <person name="Watanabe M."/>
            <person name="Kojima H."/>
            <person name="Fukui M."/>
        </authorList>
    </citation>
    <scope>NUCLEOTIDE SEQUENCE</scope>
    <source>
        <strain evidence="2">MeG22</strain>
    </source>
</reference>
<dbReference type="InterPro" id="IPR032272">
    <property type="entry name" value="DUF4834"/>
</dbReference>
<accession>A0A5K7S9C0</accession>
<proteinExistence type="predicted"/>
<dbReference type="AlphaFoldDB" id="A0A5K7S9C0"/>
<dbReference type="Proteomes" id="UP001193389">
    <property type="component" value="Chromosome"/>
</dbReference>
<gene>
    <name evidence="2" type="ORF">AQPE_2226</name>
</gene>
<dbReference type="RefSeq" id="WP_318351001.1">
    <property type="nucleotide sequence ID" value="NZ_AP018694.1"/>
</dbReference>
<protein>
    <recommendedName>
        <fullName evidence="4">DUF4834 domain-containing protein</fullName>
    </recommendedName>
</protein>
<name>A0A5K7S9C0_9BACT</name>
<keyword evidence="1" id="KW-0812">Transmembrane</keyword>
<evidence type="ECO:0000313" key="3">
    <source>
        <dbReference type="Proteomes" id="UP001193389"/>
    </source>
</evidence>
<keyword evidence="3" id="KW-1185">Reference proteome</keyword>
<evidence type="ECO:0000313" key="2">
    <source>
        <dbReference type="EMBL" id="BBE18066.1"/>
    </source>
</evidence>